<proteinExistence type="predicted"/>
<comment type="caution">
    <text evidence="1">The sequence shown here is derived from an EMBL/GenBank/DDBJ whole genome shotgun (WGS) entry which is preliminary data.</text>
</comment>
<evidence type="ECO:0008006" key="3">
    <source>
        <dbReference type="Google" id="ProtNLM"/>
    </source>
</evidence>
<evidence type="ECO:0000313" key="2">
    <source>
        <dbReference type="Proteomes" id="UP001521209"/>
    </source>
</evidence>
<organism evidence="1 2">
    <name type="scientific">Acidiphilium iwatense</name>
    <dbReference type="NCBI Taxonomy" id="768198"/>
    <lineage>
        <taxon>Bacteria</taxon>
        <taxon>Pseudomonadati</taxon>
        <taxon>Pseudomonadota</taxon>
        <taxon>Alphaproteobacteria</taxon>
        <taxon>Acetobacterales</taxon>
        <taxon>Acidocellaceae</taxon>
        <taxon>Acidiphilium</taxon>
    </lineage>
</organism>
<gene>
    <name evidence="1" type="ORF">L2A60_17915</name>
</gene>
<protein>
    <recommendedName>
        <fullName evidence="3">Protein ImuA</fullName>
    </recommendedName>
</protein>
<evidence type="ECO:0000313" key="1">
    <source>
        <dbReference type="EMBL" id="MCF3948545.1"/>
    </source>
</evidence>
<sequence>MFSSAHHAIATTFPAFLRACPAVHEFRAPMGTAAHAGLAALLLGIVWGERPALWVSAAPDWYPPGLAWAGVDPGCYLFAQAEDDAEALGSAEVALHGGMAGVVACEALSRLAGKRLALAAKQGGGLGLVLRHAPARTREDSTAFASRWMVHPAPGGPHAPKLRAELLYAKGAMPGTYLFALKEGWDAEAPLSLPGLRRAG</sequence>
<dbReference type="Gene3D" id="3.40.50.300">
    <property type="entry name" value="P-loop containing nucleotide triphosphate hydrolases"/>
    <property type="match status" value="1"/>
</dbReference>
<name>A0ABS9E2A8_9PROT</name>
<dbReference type="SUPFAM" id="SSF52540">
    <property type="entry name" value="P-loop containing nucleoside triphosphate hydrolases"/>
    <property type="match status" value="1"/>
</dbReference>
<dbReference type="RefSeq" id="WP_235705827.1">
    <property type="nucleotide sequence ID" value="NZ_JAKGBZ010000059.1"/>
</dbReference>
<dbReference type="InterPro" id="IPR027417">
    <property type="entry name" value="P-loop_NTPase"/>
</dbReference>
<keyword evidence="2" id="KW-1185">Reference proteome</keyword>
<reference evidence="1 2" key="1">
    <citation type="submission" date="2022-01" db="EMBL/GenBank/DDBJ databases">
        <authorList>
            <person name="Won M."/>
            <person name="Kim S.-J."/>
            <person name="Kwon S.-W."/>
        </authorList>
    </citation>
    <scope>NUCLEOTIDE SEQUENCE [LARGE SCALE GENOMIC DNA]</scope>
    <source>
        <strain evidence="1 2">KCTC 23505</strain>
    </source>
</reference>
<dbReference type="Proteomes" id="UP001521209">
    <property type="component" value="Unassembled WGS sequence"/>
</dbReference>
<dbReference type="EMBL" id="JAKGBZ010000059">
    <property type="protein sequence ID" value="MCF3948545.1"/>
    <property type="molecule type" value="Genomic_DNA"/>
</dbReference>
<accession>A0ABS9E2A8</accession>